<feature type="transmembrane region" description="Helical" evidence="10">
    <location>
        <begin position="36"/>
        <end position="56"/>
    </location>
</feature>
<dbReference type="PANTHER" id="PTHR32196:SF71">
    <property type="entry name" value="AUTOINDUCER 2 IMPORT SYSTEM PERMEASE PROTEIN LSRD"/>
    <property type="match status" value="1"/>
</dbReference>
<feature type="region of interest" description="Disordered" evidence="9">
    <location>
        <begin position="340"/>
        <end position="380"/>
    </location>
</feature>
<proteinExistence type="predicted"/>
<comment type="caution">
    <text evidence="12">The sequence shown here is derived from an EMBL/GenBank/DDBJ whole genome shotgun (WGS) entry which is preliminary data.</text>
</comment>
<evidence type="ECO:0000256" key="4">
    <source>
        <dbReference type="ARBA" id="ARBA00022519"/>
    </source>
</evidence>
<keyword evidence="3" id="KW-1003">Cell membrane</keyword>
<evidence type="ECO:0000256" key="5">
    <source>
        <dbReference type="ARBA" id="ARBA00022692"/>
    </source>
</evidence>
<evidence type="ECO:0000313" key="12">
    <source>
        <dbReference type="EMBL" id="TNC48663.1"/>
    </source>
</evidence>
<reference evidence="12 13" key="1">
    <citation type="submission" date="2019-05" db="EMBL/GenBank/DDBJ databases">
        <title>Mumia sp. nov., isolated from the intestinal contents of plateau pika (Ochotona curzoniae) in the Qinghai-Tibet plateau of China.</title>
        <authorList>
            <person name="Tian Z."/>
        </authorList>
    </citation>
    <scope>NUCLEOTIDE SEQUENCE [LARGE SCALE GENOMIC DNA]</scope>
    <source>
        <strain evidence="13">527</strain>
        <strain evidence="12">Z527</strain>
    </source>
</reference>
<keyword evidence="2" id="KW-0813">Transport</keyword>
<feature type="compositionally biased region" description="Basic and acidic residues" evidence="9">
    <location>
        <begin position="366"/>
        <end position="380"/>
    </location>
</feature>
<keyword evidence="5 10" id="KW-0812">Transmembrane</keyword>
<dbReference type="GO" id="GO:0022857">
    <property type="term" value="F:transmembrane transporter activity"/>
    <property type="evidence" value="ECO:0007669"/>
    <property type="project" value="InterPro"/>
</dbReference>
<feature type="transmembrane region" description="Helical" evidence="10">
    <location>
        <begin position="189"/>
        <end position="214"/>
    </location>
</feature>
<evidence type="ECO:0000313" key="13">
    <source>
        <dbReference type="Proteomes" id="UP000306740"/>
    </source>
</evidence>
<keyword evidence="7 10" id="KW-0472">Membrane</keyword>
<keyword evidence="4" id="KW-0997">Cell inner membrane</keyword>
<organism evidence="12 13">
    <name type="scientific">Mumia zhuanghuii</name>
    <dbReference type="NCBI Taxonomy" id="2585211"/>
    <lineage>
        <taxon>Bacteria</taxon>
        <taxon>Bacillati</taxon>
        <taxon>Actinomycetota</taxon>
        <taxon>Actinomycetes</taxon>
        <taxon>Propionibacteriales</taxon>
        <taxon>Nocardioidaceae</taxon>
        <taxon>Mumia</taxon>
    </lineage>
</organism>
<dbReference type="Proteomes" id="UP000306740">
    <property type="component" value="Unassembled WGS sequence"/>
</dbReference>
<evidence type="ECO:0000256" key="10">
    <source>
        <dbReference type="SAM" id="Phobius"/>
    </source>
</evidence>
<sequence length="380" mass="39949">MTSLIHPSDSATEKLTRTYRDHQRPLWQRALLNRDVAVWAALVAVFLYASATVPFFDRPITITYLLLDVAPILLIALPMTLVIITGEIDLSVASTVALASVSFGVLYDKGTPILLAAVAALLVGLVCGAFNGFLVTALGLPSLAVTIGTLALYRGIAVGLLGTTAITDFPDTWTDWARGRIGDSDIPSIMIPFAVLAVLFIVLLHFTAFGRGVYAIGLNEGAARFSGIRVERTKLLLFVLTGVVSALAGIYYTLRYGSARGDNANGMEMQVIAAVLLGGVSIFGGRGALPGVIAGVLLIGAIGSALRLADQTADVINIVTGLLLVVAVVGSSVLGWVSSKRRRRGAPEPRSSTTPPGTPTPGTTKADTDVPVGERKREDR</sequence>
<dbReference type="AlphaFoldDB" id="A0A5C4MUN9"/>
<evidence type="ECO:0000256" key="7">
    <source>
        <dbReference type="ARBA" id="ARBA00023136"/>
    </source>
</evidence>
<evidence type="ECO:0000256" key="8">
    <source>
        <dbReference type="ARBA" id="ARBA00039381"/>
    </source>
</evidence>
<dbReference type="InterPro" id="IPR001851">
    <property type="entry name" value="ABC_transp_permease"/>
</dbReference>
<evidence type="ECO:0000256" key="3">
    <source>
        <dbReference type="ARBA" id="ARBA00022475"/>
    </source>
</evidence>
<feature type="transmembrane region" description="Helical" evidence="10">
    <location>
        <begin position="113"/>
        <end position="139"/>
    </location>
</feature>
<accession>A0A5C4MUN9</accession>
<dbReference type="OrthoDB" id="7947581at2"/>
<comment type="subcellular location">
    <subcellularLocation>
        <location evidence="1">Cell membrane</location>
        <topology evidence="1">Multi-pass membrane protein</topology>
    </subcellularLocation>
</comment>
<keyword evidence="6 10" id="KW-1133">Transmembrane helix</keyword>
<name>A0A5C4MUN9_9ACTN</name>
<feature type="transmembrane region" description="Helical" evidence="10">
    <location>
        <begin position="291"/>
        <end position="309"/>
    </location>
</feature>
<evidence type="ECO:0000256" key="9">
    <source>
        <dbReference type="SAM" id="MobiDB-lite"/>
    </source>
</evidence>
<feature type="transmembrane region" description="Helical" evidence="10">
    <location>
        <begin position="266"/>
        <end position="284"/>
    </location>
</feature>
<dbReference type="RefSeq" id="WP_139086846.1">
    <property type="nucleotide sequence ID" value="NZ_VDFR01000034.1"/>
</dbReference>
<dbReference type="PANTHER" id="PTHR32196">
    <property type="entry name" value="ABC TRANSPORTER PERMEASE PROTEIN YPHD-RELATED-RELATED"/>
    <property type="match status" value="1"/>
</dbReference>
<feature type="transmembrane region" description="Helical" evidence="10">
    <location>
        <begin position="62"/>
        <end position="83"/>
    </location>
</feature>
<feature type="transmembrane region" description="Helical" evidence="10">
    <location>
        <begin position="235"/>
        <end position="254"/>
    </location>
</feature>
<evidence type="ECO:0000256" key="2">
    <source>
        <dbReference type="ARBA" id="ARBA00022448"/>
    </source>
</evidence>
<feature type="transmembrane region" description="Helical" evidence="10">
    <location>
        <begin position="315"/>
        <end position="337"/>
    </location>
</feature>
<dbReference type="GO" id="GO:0005886">
    <property type="term" value="C:plasma membrane"/>
    <property type="evidence" value="ECO:0007669"/>
    <property type="project" value="UniProtKB-SubCell"/>
</dbReference>
<protein>
    <recommendedName>
        <fullName evidence="8">Autoinducer 2 import system permease protein LsrD</fullName>
    </recommendedName>
</protein>
<dbReference type="EMBL" id="VDFR01000133">
    <property type="protein sequence ID" value="TNC36574.1"/>
    <property type="molecule type" value="Genomic_DNA"/>
</dbReference>
<dbReference type="Pfam" id="PF02653">
    <property type="entry name" value="BPD_transp_2"/>
    <property type="match status" value="1"/>
</dbReference>
<dbReference type="EMBL" id="VDFR01000034">
    <property type="protein sequence ID" value="TNC48663.1"/>
    <property type="molecule type" value="Genomic_DNA"/>
</dbReference>
<evidence type="ECO:0000313" key="11">
    <source>
        <dbReference type="EMBL" id="TNC36574.1"/>
    </source>
</evidence>
<gene>
    <name evidence="12" type="ORF">FHE65_07110</name>
    <name evidence="11" type="ORF">FHE65_25905</name>
</gene>
<evidence type="ECO:0000256" key="6">
    <source>
        <dbReference type="ARBA" id="ARBA00022989"/>
    </source>
</evidence>
<feature type="transmembrane region" description="Helical" evidence="10">
    <location>
        <begin position="151"/>
        <end position="169"/>
    </location>
</feature>
<evidence type="ECO:0000256" key="1">
    <source>
        <dbReference type="ARBA" id="ARBA00004651"/>
    </source>
</evidence>
<dbReference type="CDD" id="cd06579">
    <property type="entry name" value="TM_PBP1_transp_AraH_like"/>
    <property type="match status" value="1"/>
</dbReference>